<gene>
    <name evidence="1" type="ORF">HNP24_000169</name>
</gene>
<keyword evidence="2" id="KW-1185">Reference proteome</keyword>
<comment type="caution">
    <text evidence="1">The sequence shown here is derived from an EMBL/GenBank/DDBJ whole genome shotgun (WGS) entry which is preliminary data.</text>
</comment>
<proteinExistence type="predicted"/>
<evidence type="ECO:0000313" key="1">
    <source>
        <dbReference type="EMBL" id="MBB6329219.1"/>
    </source>
</evidence>
<reference evidence="1 2" key="1">
    <citation type="submission" date="2020-08" db="EMBL/GenBank/DDBJ databases">
        <title>Functional genomics of gut bacteria from endangered species of beetles.</title>
        <authorList>
            <person name="Carlos-Shanley C."/>
        </authorList>
    </citation>
    <scope>NUCLEOTIDE SEQUENCE [LARGE SCALE GENOMIC DNA]</scope>
    <source>
        <strain evidence="1 2">S00068</strain>
    </source>
</reference>
<evidence type="ECO:0000313" key="2">
    <source>
        <dbReference type="Proteomes" id="UP000587367"/>
    </source>
</evidence>
<dbReference type="EMBL" id="JACHKS010000001">
    <property type="protein sequence ID" value="MBB6329219.1"/>
    <property type="molecule type" value="Genomic_DNA"/>
</dbReference>
<protein>
    <submittedName>
        <fullName evidence="1">Uncharacterized protein</fullName>
    </submittedName>
</protein>
<organism evidence="1 2">
    <name type="scientific">Chryseobacterium sediminis</name>
    <dbReference type="NCBI Taxonomy" id="1679494"/>
    <lineage>
        <taxon>Bacteria</taxon>
        <taxon>Pseudomonadati</taxon>
        <taxon>Bacteroidota</taxon>
        <taxon>Flavobacteriia</taxon>
        <taxon>Flavobacteriales</taxon>
        <taxon>Weeksellaceae</taxon>
        <taxon>Chryseobacterium group</taxon>
        <taxon>Chryseobacterium</taxon>
    </lineage>
</organism>
<name>A0ABR6PU34_9FLAO</name>
<dbReference type="RefSeq" id="WP_184552123.1">
    <property type="nucleotide sequence ID" value="NZ_JACHKS010000001.1"/>
</dbReference>
<accession>A0ABR6PU34</accession>
<dbReference type="Proteomes" id="UP000587367">
    <property type="component" value="Unassembled WGS sequence"/>
</dbReference>
<sequence>MTKIYSIFIISLFLFISNIKANIKDKGDSLYLSKTKTFTTAIIYSGSKTDDFSFFSEGIDDPENDKEISKAMGAFDALEKSGNFTNTINPNDLTDLPIGLKENKSNVEYSIVITKAKFTPEYALINVYARVVTPQQGAEGGKKTLFFGAEDVKLSYNGKIIGDAKLSLLGDINMPFNQNQWMLTLEGGRINKLNGGSVNDNTYVIIDCDGIKELSLKGNVQISRNVLVPLDGNGSVLPEFGSNGQTNRVRGDFAFKATDWNDILVKVSITPFAITSQIKNQDKGYFSFFVNNAVLDLSDLRTDPSVMFPQYYNTHGYLIGGTESWRGLYVQTLNIGLPQEFKTEDHIDSRVSFEVNNLLIDSYGVSGNFAANNVFPIDRGVTNKENAWRYSLDKIGVDLAASKIVGANLEGTIQLPIQKNDDNQNTGIPKYLGYRGMITEEEYLISVTTFDQIKFDIWSAKAMIDAGSTIEMRVKNREFLPKAILNGSLDIGANAKYAESSDPNEKKDADFKGVKFQGLTLQTKAPYITAQYFGVEGEQKLANFPASISDIVVIADGSQASLGFSVTVGLQEERFSATGGMMIRGLITNENNKQRWKYDGFNLTKLGLRNVDIGVAIVSGEFQIMRKDPLYGNGFTAHLNAKIKGIKGIEVDVNAAYGFSTFRYWGFEGSVKGLKIQATALTITGFTGGAFYHMIPDRDMSLNPAYANKALVLKPDNTIGLALRAGIYGSVASEKAVSIMAGFNISTNPNGGLANIGFIGEAVVMADISKLVPGDPLAGVKDKFKEMTGNSKFLNELKNNSHVNSFLDTKAVDEQYPVTEKVDGAIYAKLAMNYDFNNSVFHASLDVFVDIAHGIIKGIGPNGRAGWAVIHVAPDEWYMHIGTPTDMIGLKVGLGSFYLQSGSYFMVGTRIPGSPPPPPEVAEILGLQLNDLDYMSSLNALGDGKGFAFGTHLKFDTGDMTALFLYARFQAGLGTDIMLKNYGEAKCSNRGGEQIGINGWYANGQAYVYLQGELGIKIKLWFIKKKIPIIKAGVASLLQAKGPNPYWVRGYLGGYYNLLGGMIKGRFRFKMEFGEECVLENSSVLGGMKIISDLTPKKDETDVDVFAIPQATFAVRVNEPIVIPEDDGDHTYKVVVDKMTIIDDQGKEIKGVVEYANSKDVANFVSEDILPPNKTLKAIAQVSFMEKKNGMYEVVMADGQKAIEIEERVFTTGSAPNVIPLSNIKYAYPVPEQENYYIGEVNTGYIKLKRGQDYLFDDPNWNTVTAFAAESPTESNFSYNGNDNIVNFNTPNLGKQKEYTFALIAKNKNGNTTSTGNDTVEETVKTEENTDDSAVSVTTEVKKAQSLSKNGEIERLAFTFKTSKYNTFQNKISSLNFNPLWIKLSSDVVTLQNNMNADEYFDATEISGSKYTDNKPLIDLTALMDDSFAGKFKGLIYNNYPFDELTLNRAESEDDFAGIPPIKGFPVFTSYLQYLGNDKGNGFLKQTFPFKYDLFSYYKSDWYELISKAASKYVGSPANTRPPVINNLLESTYGIIPEAKYNVKAKYMMPGNKPGTEKQINYEFK</sequence>